<organism evidence="2 3">
    <name type="scientific">Trichomonas vaginalis (strain ATCC PRA-98 / G3)</name>
    <dbReference type="NCBI Taxonomy" id="412133"/>
    <lineage>
        <taxon>Eukaryota</taxon>
        <taxon>Metamonada</taxon>
        <taxon>Parabasalia</taxon>
        <taxon>Trichomonadida</taxon>
        <taxon>Trichomonadidae</taxon>
        <taxon>Trichomonas</taxon>
    </lineage>
</organism>
<dbReference type="VEuPathDB" id="TrichDB:TVAGG3_0896680"/>
<dbReference type="PANTHER" id="PTHR24006:SF935">
    <property type="entry name" value="CLAN CA, FAMILY C19, UBIQUITIN HYDROLASE-LIKE CYSTEINE PEPTIDASE"/>
    <property type="match status" value="1"/>
</dbReference>
<dbReference type="SUPFAM" id="SSF54001">
    <property type="entry name" value="Cysteine proteinases"/>
    <property type="match status" value="1"/>
</dbReference>
<dbReference type="STRING" id="5722.A2E2U2"/>
<dbReference type="GO" id="GO:0004843">
    <property type="term" value="F:cysteine-type deubiquitinase activity"/>
    <property type="evidence" value="ECO:0000318"/>
    <property type="project" value="GO_Central"/>
</dbReference>
<protein>
    <submittedName>
        <fullName evidence="2">Clan CA, family C19, ubiquitin hydrolase-like cysteine peptidase</fullName>
    </submittedName>
</protein>
<dbReference type="GO" id="GO:0005634">
    <property type="term" value="C:nucleus"/>
    <property type="evidence" value="ECO:0000318"/>
    <property type="project" value="GO_Central"/>
</dbReference>
<name>A2E2U2_TRIV3</name>
<dbReference type="InParanoid" id="A2E2U2"/>
<dbReference type="Proteomes" id="UP000001542">
    <property type="component" value="Unassembled WGS sequence"/>
</dbReference>
<dbReference type="InterPro" id="IPR038765">
    <property type="entry name" value="Papain-like_cys_pep_sf"/>
</dbReference>
<evidence type="ECO:0000259" key="1">
    <source>
        <dbReference type="PROSITE" id="PS50235"/>
    </source>
</evidence>
<sequence>MTERKARYEKNPITGNETAKITWNILNALNQKDNLIQSIFRAENIRFDVNFTVENSNTPFKILITILDLNEVKTVHYNVFVHYCVKKAIKQEGKIDLSPTSNTFTVSFNIKKSDLHDPSKGFIVDNILKVSFSLEFSKTIPTPVSQSQPNLLYFADEKNRLREQKKVTGFVGFKSAFLLCYVNTDLQFLFHLSKFKKLLFDIPPTKNPPSGVIFTTQRLFYKLMYKSTACSTTELLTLPEFKTYKDYQSQQNDAQEFLADYINLIENEVKDTQFKGQFNSLFEGKIKKTITCPEINYQTEREEILSELLLPVEGFADIYDSLNQFSDKNTIPDYVPSVEGAKPQKAIIKHVISKLPDIILVHLARTTYDRTTFQQKKITSKYEFYQDLDMSQYTTETKDTEYEAFAVVVHRGTKMDDGHYYVFVRSPGHYDWVKFDDYNVSISNKQEAIDGNYGNINYCAYLVLYARKSKISELFFDYNIADIPKDLLTIMNEMKEKEHLEKMSKTLNCKIITPDSISRSISETGNIITKYEEDFDVKISTNQKEFIQIITEKQKCPNNSIVFNCSDRGIPQTIIRPDPYIKISDRDHNFRVFISDIDQFETGISIIPVIIKVFFKNQLPPLQYLTLIPYNCDESKTVAHNFKQILKILNLPEDCEYKVYKENNNTTVEEIDKLNNLKVATAGSCENVLIFEPSKPLEPFGKYIDLCQKQLVPKKCSPNAIKVTSEIDTSSVEKFFTTYVTLSDLTVSDMFGVTKNLFIPLQYTVEETKQILAKLYEYNYNPLENSIAIYNASTNTPIDIKTQNSTVVMRLATLVRFISSNRINIEFINTINENNLENSIKVTLYCFNGEMCLRSLCLPISVATDVVNLFQRIYNLKIYNENQLLVAYRVINSKTTELMKLNEYILHNGLVIKLDVINQTQIKENQKVVSIRFGRKDKRESGEENFLCPFNFILNKDEKYETTCLRIFYSIKVLIPPRSDMLIYIEGPDISTKKKLVDRKDIILYDLIQEQQNLYVVFQNSSLVDANYPLQTSVSMSVL</sequence>
<keyword evidence="3" id="KW-1185">Reference proteome</keyword>
<dbReference type="InterPro" id="IPR001394">
    <property type="entry name" value="Peptidase_C19_UCH"/>
</dbReference>
<dbReference type="EMBL" id="DS113292">
    <property type="protein sequence ID" value="EAY12997.1"/>
    <property type="molecule type" value="Genomic_DNA"/>
</dbReference>
<dbReference type="SMR" id="A2E2U2"/>
<accession>A2E2U2</accession>
<dbReference type="PANTHER" id="PTHR24006">
    <property type="entry name" value="UBIQUITIN CARBOXYL-TERMINAL HYDROLASE"/>
    <property type="match status" value="1"/>
</dbReference>
<reference evidence="2" key="2">
    <citation type="journal article" date="2007" name="Science">
        <title>Draft genome sequence of the sexually transmitted pathogen Trichomonas vaginalis.</title>
        <authorList>
            <person name="Carlton J.M."/>
            <person name="Hirt R.P."/>
            <person name="Silva J.C."/>
            <person name="Delcher A.L."/>
            <person name="Schatz M."/>
            <person name="Zhao Q."/>
            <person name="Wortman J.R."/>
            <person name="Bidwell S.L."/>
            <person name="Alsmark U.C.M."/>
            <person name="Besteiro S."/>
            <person name="Sicheritz-Ponten T."/>
            <person name="Noel C.J."/>
            <person name="Dacks J.B."/>
            <person name="Foster P.G."/>
            <person name="Simillion C."/>
            <person name="Van de Peer Y."/>
            <person name="Miranda-Saavedra D."/>
            <person name="Barton G.J."/>
            <person name="Westrop G.D."/>
            <person name="Mueller S."/>
            <person name="Dessi D."/>
            <person name="Fiori P.L."/>
            <person name="Ren Q."/>
            <person name="Paulsen I."/>
            <person name="Zhang H."/>
            <person name="Bastida-Corcuera F.D."/>
            <person name="Simoes-Barbosa A."/>
            <person name="Brown M.T."/>
            <person name="Hayes R.D."/>
            <person name="Mukherjee M."/>
            <person name="Okumura C.Y."/>
            <person name="Schneider R."/>
            <person name="Smith A.J."/>
            <person name="Vanacova S."/>
            <person name="Villalvazo M."/>
            <person name="Haas B.J."/>
            <person name="Pertea M."/>
            <person name="Feldblyum T.V."/>
            <person name="Utterback T.R."/>
            <person name="Shu C.L."/>
            <person name="Osoegawa K."/>
            <person name="de Jong P.J."/>
            <person name="Hrdy I."/>
            <person name="Horvathova L."/>
            <person name="Zubacova Z."/>
            <person name="Dolezal P."/>
            <person name="Malik S.B."/>
            <person name="Logsdon J.M. Jr."/>
            <person name="Henze K."/>
            <person name="Gupta A."/>
            <person name="Wang C.C."/>
            <person name="Dunne R.L."/>
            <person name="Upcroft J.A."/>
            <person name="Upcroft P."/>
            <person name="White O."/>
            <person name="Salzberg S.L."/>
            <person name="Tang P."/>
            <person name="Chiu C.-H."/>
            <person name="Lee Y.-S."/>
            <person name="Embley T.M."/>
            <person name="Coombs G.H."/>
            <person name="Mottram J.C."/>
            <person name="Tachezy J."/>
            <person name="Fraser-Liggett C.M."/>
            <person name="Johnson P.J."/>
        </authorList>
    </citation>
    <scope>NUCLEOTIDE SEQUENCE [LARGE SCALE GENOMIC DNA]</scope>
    <source>
        <strain evidence="2">G3</strain>
    </source>
</reference>
<dbReference type="VEuPathDB" id="TrichDB:TVAG_077340"/>
<dbReference type="OrthoDB" id="289038at2759"/>
<dbReference type="GO" id="GO:0005829">
    <property type="term" value="C:cytosol"/>
    <property type="evidence" value="ECO:0000318"/>
    <property type="project" value="GO_Central"/>
</dbReference>
<dbReference type="GO" id="GO:0016579">
    <property type="term" value="P:protein deubiquitination"/>
    <property type="evidence" value="ECO:0007669"/>
    <property type="project" value="InterPro"/>
</dbReference>
<dbReference type="GO" id="GO:0031647">
    <property type="term" value="P:regulation of protein stability"/>
    <property type="evidence" value="ECO:0000318"/>
    <property type="project" value="GO_Central"/>
</dbReference>
<proteinExistence type="predicted"/>
<dbReference type="InterPro" id="IPR050164">
    <property type="entry name" value="Peptidase_C19"/>
</dbReference>
<dbReference type="KEGG" id="tva:4770975"/>
<keyword evidence="2" id="KW-0378">Hydrolase</keyword>
<gene>
    <name evidence="2" type="ORF">TVAG_077340</name>
</gene>
<dbReference type="Gene3D" id="3.90.70.10">
    <property type="entry name" value="Cysteine proteinases"/>
    <property type="match status" value="1"/>
</dbReference>
<evidence type="ECO:0000313" key="2">
    <source>
        <dbReference type="EMBL" id="EAY12997.1"/>
    </source>
</evidence>
<dbReference type="AlphaFoldDB" id="A2E2U2"/>
<dbReference type="RefSeq" id="XP_001325220.1">
    <property type="nucleotide sequence ID" value="XM_001325185.1"/>
</dbReference>
<dbReference type="PROSITE" id="PS50235">
    <property type="entry name" value="USP_3"/>
    <property type="match status" value="1"/>
</dbReference>
<feature type="domain" description="USP" evidence="1">
    <location>
        <begin position="171"/>
        <end position="468"/>
    </location>
</feature>
<dbReference type="InterPro" id="IPR028889">
    <property type="entry name" value="USP"/>
</dbReference>
<dbReference type="Pfam" id="PF00443">
    <property type="entry name" value="UCH"/>
    <property type="match status" value="1"/>
</dbReference>
<dbReference type="eggNOG" id="KOG1863">
    <property type="taxonomic scope" value="Eukaryota"/>
</dbReference>
<evidence type="ECO:0000313" key="3">
    <source>
        <dbReference type="Proteomes" id="UP000001542"/>
    </source>
</evidence>
<reference evidence="2" key="1">
    <citation type="submission" date="2006-10" db="EMBL/GenBank/DDBJ databases">
        <authorList>
            <person name="Amadeo P."/>
            <person name="Zhao Q."/>
            <person name="Wortman J."/>
            <person name="Fraser-Liggett C."/>
            <person name="Carlton J."/>
        </authorList>
    </citation>
    <scope>NUCLEOTIDE SEQUENCE</scope>
    <source>
        <strain evidence="2">G3</strain>
    </source>
</reference>